<evidence type="ECO:0000256" key="1">
    <source>
        <dbReference type="SAM" id="MobiDB-lite"/>
    </source>
</evidence>
<feature type="region of interest" description="Disordered" evidence="1">
    <location>
        <begin position="135"/>
        <end position="156"/>
    </location>
</feature>
<dbReference type="Pfam" id="PF19888">
    <property type="entry name" value="DUF6361"/>
    <property type="match status" value="1"/>
</dbReference>
<reference evidence="2 3" key="1">
    <citation type="submission" date="2020-12" db="EMBL/GenBank/DDBJ databases">
        <title>Draft genome sequence of furan degrading bacterial strain FUR100.</title>
        <authorList>
            <person name="Woiski C."/>
        </authorList>
    </citation>
    <scope>NUCLEOTIDE SEQUENCE [LARGE SCALE GENOMIC DNA]</scope>
    <source>
        <strain evidence="2 3">FUR100</strain>
    </source>
</reference>
<dbReference type="EMBL" id="JAECSB010000105">
    <property type="protein sequence ID" value="MBH5147970.1"/>
    <property type="molecule type" value="Genomic_DNA"/>
</dbReference>
<gene>
    <name evidence="2" type="ORF">I3517_35800</name>
</gene>
<evidence type="ECO:0000313" key="3">
    <source>
        <dbReference type="Proteomes" id="UP000627573"/>
    </source>
</evidence>
<proteinExistence type="predicted"/>
<comment type="caution">
    <text evidence="2">The sequence shown here is derived from an EMBL/GenBank/DDBJ whole genome shotgun (WGS) entry which is preliminary data.</text>
</comment>
<accession>A0A8I0ZYY7</accession>
<dbReference type="Proteomes" id="UP000627573">
    <property type="component" value="Unassembled WGS sequence"/>
</dbReference>
<dbReference type="InterPro" id="IPR045941">
    <property type="entry name" value="DUF6361"/>
</dbReference>
<keyword evidence="3" id="KW-1185">Reference proteome</keyword>
<protein>
    <submittedName>
        <fullName evidence="2">Uncharacterized protein</fullName>
    </submittedName>
</protein>
<organism evidence="2 3">
    <name type="scientific">Rhodococcus erythropolis</name>
    <name type="common">Arthrobacter picolinophilus</name>
    <dbReference type="NCBI Taxonomy" id="1833"/>
    <lineage>
        <taxon>Bacteria</taxon>
        <taxon>Bacillati</taxon>
        <taxon>Actinomycetota</taxon>
        <taxon>Actinomycetes</taxon>
        <taxon>Mycobacteriales</taxon>
        <taxon>Nocardiaceae</taxon>
        <taxon>Rhodococcus</taxon>
        <taxon>Rhodococcus erythropolis group</taxon>
    </lineage>
</organism>
<dbReference type="AlphaFoldDB" id="A0A8I0ZYY7"/>
<name>A0A8I0ZYY7_RHOER</name>
<evidence type="ECO:0000313" key="2">
    <source>
        <dbReference type="EMBL" id="MBH5147970.1"/>
    </source>
</evidence>
<sequence>MSLIAWLDTSAEEERRMRELVALFSEPGTLDNLGIGQIRDGLADLLFPGISTVQTRARYLVLIPWTFQRAALRKSGAALVKAADREQREVLLALREAGHTQGLIGRVAGAAVRVLPSAIYWNALQTYRILRHDTRPQHLPQSRKGEANDDEMHDTSPWSTLPLPESFPADVTDQGFDLSVAEANWLRERIVVTCDSSLLAHLLSQPTMPDLDVDYLWDLDLESAPQELHDLVEDTELFSLALHGASLLYNLMVGEAYERHELISVEAPAQRYRSELSQWSEQYWNHPLAPKWDRSRLWSRFPAISPRTRQFVETWIDGINDLGAGTPADSVDLRRLVSDREFQNKGAQSRLTNEKQLRLWQGASGASRLQFRWPQASQILSDISEGLNNAGA</sequence>
<dbReference type="RefSeq" id="WP_125461400.1">
    <property type="nucleotide sequence ID" value="NZ_JAECSB010000105.1"/>
</dbReference>